<dbReference type="SUPFAM" id="SSF47095">
    <property type="entry name" value="HMG-box"/>
    <property type="match status" value="1"/>
</dbReference>
<dbReference type="Gene3D" id="1.10.30.10">
    <property type="entry name" value="High mobility group box domain"/>
    <property type="match status" value="1"/>
</dbReference>
<protein>
    <recommendedName>
        <fullName evidence="7">HMG box domain-containing protein</fullName>
    </recommendedName>
</protein>
<evidence type="ECO:0000313" key="6">
    <source>
        <dbReference type="Proteomes" id="UP000029120"/>
    </source>
</evidence>
<name>A0A087H0D4_ARAAL</name>
<dbReference type="PROSITE" id="PS50118">
    <property type="entry name" value="HMG_BOX_2"/>
    <property type="match status" value="1"/>
</dbReference>
<keyword evidence="6" id="KW-1185">Reference proteome</keyword>
<feature type="DNA-binding region" description="HMG box" evidence="1">
    <location>
        <begin position="198"/>
        <end position="265"/>
    </location>
</feature>
<dbReference type="Pfam" id="PF01388">
    <property type="entry name" value="ARID"/>
    <property type="match status" value="1"/>
</dbReference>
<feature type="region of interest" description="Disordered" evidence="2">
    <location>
        <begin position="313"/>
        <end position="335"/>
    </location>
</feature>
<dbReference type="SUPFAM" id="SSF46774">
    <property type="entry name" value="ARID-like"/>
    <property type="match status" value="1"/>
</dbReference>
<dbReference type="InterPro" id="IPR001606">
    <property type="entry name" value="ARID_dom"/>
</dbReference>
<dbReference type="OMA" id="KCKEVIG"/>
<accession>A0A087H0D4</accession>
<feature type="domain" description="HMG box" evidence="3">
    <location>
        <begin position="198"/>
        <end position="265"/>
    </location>
</feature>
<dbReference type="GO" id="GO:0005634">
    <property type="term" value="C:nucleus"/>
    <property type="evidence" value="ECO:0007669"/>
    <property type="project" value="UniProtKB-UniRule"/>
</dbReference>
<evidence type="ECO:0000256" key="1">
    <source>
        <dbReference type="PROSITE-ProRule" id="PRU00267"/>
    </source>
</evidence>
<evidence type="ECO:0000259" key="4">
    <source>
        <dbReference type="PROSITE" id="PS51011"/>
    </source>
</evidence>
<dbReference type="InterPro" id="IPR009071">
    <property type="entry name" value="HMG_box_dom"/>
</dbReference>
<keyword evidence="1" id="KW-0539">Nucleus</keyword>
<dbReference type="GO" id="GO:0003677">
    <property type="term" value="F:DNA binding"/>
    <property type="evidence" value="ECO:0007669"/>
    <property type="project" value="UniProtKB-UniRule"/>
</dbReference>
<gene>
    <name evidence="5" type="ordered locus">AALP_Aa4g010100</name>
</gene>
<dbReference type="PANTHER" id="PTHR46691">
    <property type="entry name" value="HIGH MOBILITY GROUP B PROTEIN 9"/>
    <property type="match status" value="1"/>
</dbReference>
<dbReference type="InterPro" id="IPR036431">
    <property type="entry name" value="ARID_dom_sf"/>
</dbReference>
<dbReference type="SMART" id="SM00398">
    <property type="entry name" value="HMG"/>
    <property type="match status" value="1"/>
</dbReference>
<dbReference type="AlphaFoldDB" id="A0A087H0D4"/>
<evidence type="ECO:0000313" key="5">
    <source>
        <dbReference type="EMBL" id="KFK35586.1"/>
    </source>
</evidence>
<dbReference type="eggNOG" id="KOG0381">
    <property type="taxonomic scope" value="Eukaryota"/>
</dbReference>
<dbReference type="PANTHER" id="PTHR46691:SF6">
    <property type="entry name" value="HIGH MOBILITY GROUP B PROTEIN 10-RELATED"/>
    <property type="match status" value="1"/>
</dbReference>
<feature type="domain" description="ARID" evidence="4">
    <location>
        <begin position="25"/>
        <end position="118"/>
    </location>
</feature>
<reference evidence="6" key="1">
    <citation type="journal article" date="2015" name="Nat. Plants">
        <title>Genome expansion of Arabis alpina linked with retrotransposition and reduced symmetric DNA methylation.</title>
        <authorList>
            <person name="Willing E.M."/>
            <person name="Rawat V."/>
            <person name="Mandakova T."/>
            <person name="Maumus F."/>
            <person name="James G.V."/>
            <person name="Nordstroem K.J."/>
            <person name="Becker C."/>
            <person name="Warthmann N."/>
            <person name="Chica C."/>
            <person name="Szarzynska B."/>
            <person name="Zytnicki M."/>
            <person name="Albani M.C."/>
            <person name="Kiefer C."/>
            <person name="Bergonzi S."/>
            <person name="Castaings L."/>
            <person name="Mateos J.L."/>
            <person name="Berns M.C."/>
            <person name="Bujdoso N."/>
            <person name="Piofczyk T."/>
            <person name="de Lorenzo L."/>
            <person name="Barrero-Sicilia C."/>
            <person name="Mateos I."/>
            <person name="Piednoel M."/>
            <person name="Hagmann J."/>
            <person name="Chen-Min-Tao R."/>
            <person name="Iglesias-Fernandez R."/>
            <person name="Schuster S.C."/>
            <person name="Alonso-Blanco C."/>
            <person name="Roudier F."/>
            <person name="Carbonero P."/>
            <person name="Paz-Ares J."/>
            <person name="Davis S.J."/>
            <person name="Pecinka A."/>
            <person name="Quesneville H."/>
            <person name="Colot V."/>
            <person name="Lysak M.A."/>
            <person name="Weigel D."/>
            <person name="Coupland G."/>
            <person name="Schneeberger K."/>
        </authorList>
    </citation>
    <scope>NUCLEOTIDE SEQUENCE [LARGE SCALE GENOMIC DNA]</scope>
    <source>
        <strain evidence="6">cv. Pajares</strain>
    </source>
</reference>
<dbReference type="Pfam" id="PF09011">
    <property type="entry name" value="HMG_box_2"/>
    <property type="match status" value="1"/>
</dbReference>
<dbReference type="SMART" id="SM01014">
    <property type="entry name" value="ARID"/>
    <property type="match status" value="1"/>
</dbReference>
<organism evidence="5 6">
    <name type="scientific">Arabis alpina</name>
    <name type="common">Alpine rock-cress</name>
    <dbReference type="NCBI Taxonomy" id="50452"/>
    <lineage>
        <taxon>Eukaryota</taxon>
        <taxon>Viridiplantae</taxon>
        <taxon>Streptophyta</taxon>
        <taxon>Embryophyta</taxon>
        <taxon>Tracheophyta</taxon>
        <taxon>Spermatophyta</taxon>
        <taxon>Magnoliopsida</taxon>
        <taxon>eudicotyledons</taxon>
        <taxon>Gunneridae</taxon>
        <taxon>Pentapetalae</taxon>
        <taxon>rosids</taxon>
        <taxon>malvids</taxon>
        <taxon>Brassicales</taxon>
        <taxon>Brassicaceae</taxon>
        <taxon>Arabideae</taxon>
        <taxon>Arabis</taxon>
    </lineage>
</organism>
<dbReference type="SMART" id="SM00501">
    <property type="entry name" value="BRIGHT"/>
    <property type="match status" value="1"/>
</dbReference>
<dbReference type="Gramene" id="KFK35586">
    <property type="protein sequence ID" value="KFK35586"/>
    <property type="gene ID" value="AALP_AA4G010100"/>
</dbReference>
<dbReference type="OrthoDB" id="1919336at2759"/>
<evidence type="ECO:0000259" key="3">
    <source>
        <dbReference type="PROSITE" id="PS50118"/>
    </source>
</evidence>
<dbReference type="Proteomes" id="UP000029120">
    <property type="component" value="Chromosome 4"/>
</dbReference>
<sequence>MTSTDDSMQVFANGSSNNSRITTYEDLIENYDLFWDKFFDFLGYDVPFEPPIIGGISLNLHKLFIEVTTRGGFEKVITARKCKQVIETFDFKTPITNGSFVIKKYYVPFLLKLEHVFYFNKPVSSYAAREKEVQLLLAKSTIHDDELQAGTAVHGIIDGKFDHGYFVTVKMGTEELKGVLYHLYETPIRKKIKDPLKPKSRRTSYNFFFTDYYWRLKPGYVGREQYLTKKLAAMWRILSPSSKEDYQEKAAMDVERYNREMVVYNASRAAQNVAAPNAAAATEADAAMNDVDSDATVSDALMNDAAEYYATDSDAAMNDAVESDAVDDTNPEKED</sequence>
<proteinExistence type="predicted"/>
<evidence type="ECO:0000256" key="2">
    <source>
        <dbReference type="SAM" id="MobiDB-lite"/>
    </source>
</evidence>
<dbReference type="EMBL" id="CM002872">
    <property type="protein sequence ID" value="KFK35586.1"/>
    <property type="molecule type" value="Genomic_DNA"/>
</dbReference>
<dbReference type="Gene3D" id="1.10.150.60">
    <property type="entry name" value="ARID DNA-binding domain"/>
    <property type="match status" value="1"/>
</dbReference>
<keyword evidence="1" id="KW-0238">DNA-binding</keyword>
<dbReference type="PROSITE" id="PS51011">
    <property type="entry name" value="ARID"/>
    <property type="match status" value="1"/>
</dbReference>
<dbReference type="InterPro" id="IPR036910">
    <property type="entry name" value="HMG_box_dom_sf"/>
</dbReference>
<dbReference type="eggNOG" id="KOG2744">
    <property type="taxonomic scope" value="Eukaryota"/>
</dbReference>
<evidence type="ECO:0008006" key="7">
    <source>
        <dbReference type="Google" id="ProtNLM"/>
    </source>
</evidence>